<dbReference type="InterPro" id="IPR036388">
    <property type="entry name" value="WH-like_DNA-bd_sf"/>
</dbReference>
<dbReference type="Pfam" id="PF08221">
    <property type="entry name" value="HTH_9"/>
    <property type="match status" value="1"/>
</dbReference>
<proteinExistence type="inferred from homology"/>
<dbReference type="Gene3D" id="1.10.10.10">
    <property type="entry name" value="Winged helix-like DNA-binding domain superfamily/Winged helix DNA-binding domain"/>
    <property type="match status" value="3"/>
</dbReference>
<reference evidence="11" key="1">
    <citation type="submission" date="2023-03" db="EMBL/GenBank/DDBJ databases">
        <title>Mating type loci evolution in Malassezia.</title>
        <authorList>
            <person name="Coelho M.A."/>
        </authorList>
    </citation>
    <scope>NUCLEOTIDE SEQUENCE</scope>
    <source>
        <strain evidence="11">CBS 9557</strain>
    </source>
</reference>
<keyword evidence="2 6" id="KW-0240">DNA-directed RNA polymerase</keyword>
<evidence type="ECO:0000256" key="5">
    <source>
        <dbReference type="ARBA" id="ARBA00025127"/>
    </source>
</evidence>
<name>A0AAF0J1E6_9BASI</name>
<evidence type="ECO:0000256" key="6">
    <source>
        <dbReference type="RuleBase" id="RU367076"/>
    </source>
</evidence>
<evidence type="ECO:0000256" key="7">
    <source>
        <dbReference type="SAM" id="MobiDB-lite"/>
    </source>
</evidence>
<keyword evidence="4 6" id="KW-0539">Nucleus</keyword>
<dbReference type="AlphaFoldDB" id="A0AAF0J1E6"/>
<dbReference type="Proteomes" id="UP001213623">
    <property type="component" value="Chromosome 2"/>
</dbReference>
<keyword evidence="3 6" id="KW-0804">Transcription</keyword>
<evidence type="ECO:0000313" key="12">
    <source>
        <dbReference type="Proteomes" id="UP001213623"/>
    </source>
</evidence>
<dbReference type="InterPro" id="IPR039748">
    <property type="entry name" value="RPC3"/>
</dbReference>
<dbReference type="InterPro" id="IPR055207">
    <property type="entry name" value="POLR3C_WHD"/>
</dbReference>
<feature type="domain" description="DNA-directed RNA polymerase III subunit RPC3 winged-helix" evidence="10">
    <location>
        <begin position="459"/>
        <end position="543"/>
    </location>
</feature>
<comment type="function">
    <text evidence="5 6">DNA-dependent RNA polymerase catalyzes the transcription of DNA into RNA using the four ribonucleoside triphosphates as substrates. Specific core component of RNA polymerase III which synthesizes small RNAs, such as 5S rRNA and tRNAs.</text>
</comment>
<evidence type="ECO:0000259" key="8">
    <source>
        <dbReference type="Pfam" id="PF05645"/>
    </source>
</evidence>
<dbReference type="Pfam" id="PF22536">
    <property type="entry name" value="WHD_POLR3C"/>
    <property type="match status" value="1"/>
</dbReference>
<feature type="domain" description="RNA polymerase III Rpc82 C -terminal" evidence="8">
    <location>
        <begin position="190"/>
        <end position="407"/>
    </location>
</feature>
<gene>
    <name evidence="11" type="primary">RPC82</name>
    <name evidence="11" type="ORF">MNAN1_000821</name>
</gene>
<dbReference type="InterPro" id="IPR008806">
    <property type="entry name" value="RNA_pol_III_Rpc82_C"/>
</dbReference>
<dbReference type="PANTHER" id="PTHR12949:SF0">
    <property type="entry name" value="DNA-DIRECTED RNA POLYMERASE III SUBUNIT RPC3"/>
    <property type="match status" value="1"/>
</dbReference>
<dbReference type="EMBL" id="CP119893">
    <property type="protein sequence ID" value="WFD25854.1"/>
    <property type="molecule type" value="Genomic_DNA"/>
</dbReference>
<feature type="compositionally biased region" description="Basic residues" evidence="7">
    <location>
        <begin position="55"/>
        <end position="65"/>
    </location>
</feature>
<dbReference type="PANTHER" id="PTHR12949">
    <property type="entry name" value="RNA POLYMERASE III DNA DIRECTED -RELATED"/>
    <property type="match status" value="1"/>
</dbReference>
<evidence type="ECO:0000256" key="2">
    <source>
        <dbReference type="ARBA" id="ARBA00022478"/>
    </source>
</evidence>
<evidence type="ECO:0000259" key="9">
    <source>
        <dbReference type="Pfam" id="PF08221"/>
    </source>
</evidence>
<organism evidence="11 12">
    <name type="scientific">Malassezia nana</name>
    <dbReference type="NCBI Taxonomy" id="180528"/>
    <lineage>
        <taxon>Eukaryota</taxon>
        <taxon>Fungi</taxon>
        <taxon>Dikarya</taxon>
        <taxon>Basidiomycota</taxon>
        <taxon>Ustilaginomycotina</taxon>
        <taxon>Malasseziomycetes</taxon>
        <taxon>Malasseziales</taxon>
        <taxon>Malasseziaceae</taxon>
        <taxon>Malassezia</taxon>
    </lineage>
</organism>
<dbReference type="GO" id="GO:0005666">
    <property type="term" value="C:RNA polymerase III complex"/>
    <property type="evidence" value="ECO:0007669"/>
    <property type="project" value="UniProtKB-UniRule"/>
</dbReference>
<feature type="domain" description="RNA polymerase III subunit RPC82-related helix-turn-helix" evidence="9">
    <location>
        <begin position="11"/>
        <end position="50"/>
    </location>
</feature>
<dbReference type="GO" id="GO:0003697">
    <property type="term" value="F:single-stranded DNA binding"/>
    <property type="evidence" value="ECO:0007669"/>
    <property type="project" value="UniProtKB-UniRule"/>
</dbReference>
<keyword evidence="12" id="KW-1185">Reference proteome</keyword>
<evidence type="ECO:0000256" key="4">
    <source>
        <dbReference type="ARBA" id="ARBA00023242"/>
    </source>
</evidence>
<evidence type="ECO:0000256" key="3">
    <source>
        <dbReference type="ARBA" id="ARBA00023163"/>
    </source>
</evidence>
<dbReference type="Pfam" id="PF05645">
    <property type="entry name" value="RNA_pol_Rpc82"/>
    <property type="match status" value="1"/>
</dbReference>
<evidence type="ECO:0000313" key="11">
    <source>
        <dbReference type="EMBL" id="WFD25854.1"/>
    </source>
</evidence>
<dbReference type="GO" id="GO:0006351">
    <property type="term" value="P:DNA-templated transcription"/>
    <property type="evidence" value="ECO:0007669"/>
    <property type="project" value="InterPro"/>
</dbReference>
<comment type="subcellular location">
    <subcellularLocation>
        <location evidence="1 6">Nucleus</location>
    </subcellularLocation>
</comment>
<evidence type="ECO:0000256" key="1">
    <source>
        <dbReference type="ARBA" id="ARBA00004123"/>
    </source>
</evidence>
<accession>A0AAF0J1E6</accession>
<feature type="region of interest" description="Disordered" evidence="7">
    <location>
        <begin position="49"/>
        <end position="71"/>
    </location>
</feature>
<comment type="similarity">
    <text evidence="6">Belongs to the RNA polymerase beta chain family.</text>
</comment>
<sequence length="631" mass="71059">MSGVSVRDSAHVCLHVIREHFGPVVERVAHALLRYGRLTVPELAQRINAPSGGRQHARWSRKSSLAHKEKGNPNSIPIRLIQQALLVLIQHHCVQHSRPSCGSQYANEEYFEVDVDEVVSRKRFGNYMSLALAWGGDDAQNVIRLLLYHGQMRAGDLVEALTRDPMMNGASSQLSDKELETRAASLRELLARMLSESLVRPSTPVQHVSLQDRALAWESVLQRAQKGVPTAKSLREIKAKVAAMIDEEDRREWEGAQDGTDDLRLGLKRKTSALAGLEKRSKRHTRADVSSARSDVEIDVDVWLRVHYDYFHIQMRNEVIVSAVTNKYNAVTGEVMRLMLQADHAGLARCEKDERSRPISLSTLSHRIPPTMKIQRGLDRRSVVGDDNKGHSPTSVELLAEYVAILSHHDNISSSARTSRFLAPFGSSTTTSAGGSARVATSFTIEYVNILKQLQLQMIRNVVMHRFGAVAGRIFSILVEKGKLEEKHVCPRKLTQISKIGLISMSETRDVCSRLFASSILSLQEVPKGSERNPQRTFFLWFVDLNKCKAWLLNHLYKTLAQLSRRRLYEQARKASLLRKAERTDVREAADALLSDWERNELASLQSLLETITVAEARVLQEAFILQHFST</sequence>
<comment type="subunit">
    <text evidence="6">Component of the RNA polymerase III (Pol III) complex consisting of 17 subunits.</text>
</comment>
<protein>
    <recommendedName>
        <fullName evidence="6">DNA-directed RNA polymerase III subunit RPC3</fullName>
        <shortName evidence="6">RNA polymerase III subunit C3</shortName>
    </recommendedName>
</protein>
<dbReference type="InterPro" id="IPR013197">
    <property type="entry name" value="RNA_pol_III_RPC82-rel_HTH"/>
</dbReference>
<evidence type="ECO:0000259" key="10">
    <source>
        <dbReference type="Pfam" id="PF22536"/>
    </source>
</evidence>